<dbReference type="EMBL" id="CAJPWZ010001489">
    <property type="protein sequence ID" value="CAG2216679.1"/>
    <property type="molecule type" value="Genomic_DNA"/>
</dbReference>
<feature type="domain" description="C1q" evidence="3">
    <location>
        <begin position="68"/>
        <end position="145"/>
    </location>
</feature>
<evidence type="ECO:0000256" key="1">
    <source>
        <dbReference type="SAM" id="Coils"/>
    </source>
</evidence>
<comment type="caution">
    <text evidence="4">The sequence shown here is derived from an EMBL/GenBank/DDBJ whole genome shotgun (WGS) entry which is preliminary data.</text>
</comment>
<sequence length="1061" mass="121311">MQFLLICMCVLCLQTVQANNKAERLLLNDPALIMERLTQLENTVQQQAATIQTQAQQIHQLQNEVNSTANMTPAFFAILTSNIAIGNAEILKFNQIKTNTGGAYDVVTGVFIAPKAGTYHFTSVVYTNGKGDAVVQLNKNKDLIVNGYSVGLSHAESHTMNAVVALQRVMVKVCKISNAEKAKFYREQKKYRRKSHKLKCYHRNSEKYNKNKTAKRNTKVQNSPSIQAVYKRRQRANLKQKREKQRTCKEMYRNRLLNTGSDEHSQTESTVLMCKMKKSRAIHKLRNALPKTPDDRVVVLNHYMSSKSPTAQKITSLKRKNSCVSEQIVSNIKTFIQEKKHKRSTESLTVMNILSASVSGENISSNKKKSKAARKLGLQARRLSGGERIRTSVLKSEKSCFELTKRRTRTDATSDNTKKLAYEFWTSPENSRTTGNKSDIKRTKIAPKEYVSHSIQILEKTQTEIYLAFKNKYPEITMCQRLFESYKPFFVSPVRPKDRNTCCYRMHVEVKIVFKKCMELRKTILKLHAEYDKEKFAVFENIYEISNKTLCNTVTHDCLTRNCQNCGVSCGVSKLMFLNEELEKSSNAKDLNWEKYEYLKSNVKGGKTISKIQLVKQVTKPGSLFEYFIKLLENFPAHQMRANWQNSQYKNINQNLPLGHAVCLHDYSENYRCSDRTELQSAYFQKTEVSIHVTILTRHAILELDGVDSTVNSPVIVSEQFFVISPDYQHDRHFTFHCQKLISDYLKSISADITVMHEFTDGCSSQYKSRNCMGDVSFVAESELGYSKLIRNFFETSHAKGPQDAAGGFLKHQADYAVLRGKTHIQNAKDFFTFAEKNLQQPKSKKSCYKRRVFRYVESIPRDNAKNFKPIAKNRQIHQILTENGVGELTTRDLSCYECEKCIIGDVKDCENVSYIGQFRKTTMICSNPINDDGTEDNSSDSDTCRLSADLISKKSVIAVLADDPDYEYYLMKVTVEPFKIEKETTDSWGCTFQSGATVIKGLYYDRVRKKPFLYKLVPRKIAICHTVAVLHLCSEVDAGNMISIPEELHLDIIESISTEQ</sequence>
<evidence type="ECO:0000259" key="3">
    <source>
        <dbReference type="PROSITE" id="PS50871"/>
    </source>
</evidence>
<feature type="signal peptide" evidence="2">
    <location>
        <begin position="1"/>
        <end position="18"/>
    </location>
</feature>
<dbReference type="InterPro" id="IPR008983">
    <property type="entry name" value="Tumour_necrosis_fac-like_dom"/>
</dbReference>
<gene>
    <name evidence="4" type="ORF">MEDL_30414</name>
</gene>
<reference evidence="4" key="1">
    <citation type="submission" date="2021-03" db="EMBL/GenBank/DDBJ databases">
        <authorList>
            <person name="Bekaert M."/>
        </authorList>
    </citation>
    <scope>NUCLEOTIDE SEQUENCE</scope>
</reference>
<protein>
    <recommendedName>
        <fullName evidence="3">C1q domain-containing protein</fullName>
    </recommendedName>
</protein>
<dbReference type="SMART" id="SM00110">
    <property type="entry name" value="C1Q"/>
    <property type="match status" value="1"/>
</dbReference>
<dbReference type="PROSITE" id="PS50871">
    <property type="entry name" value="C1Q"/>
    <property type="match status" value="1"/>
</dbReference>
<dbReference type="AlphaFoldDB" id="A0A8S3S6F9"/>
<evidence type="ECO:0000256" key="2">
    <source>
        <dbReference type="SAM" id="SignalP"/>
    </source>
</evidence>
<keyword evidence="1" id="KW-0175">Coiled coil</keyword>
<dbReference type="SUPFAM" id="SSF49842">
    <property type="entry name" value="TNF-like"/>
    <property type="match status" value="1"/>
</dbReference>
<keyword evidence="2" id="KW-0732">Signal</keyword>
<dbReference type="PANTHER" id="PTHR46601">
    <property type="entry name" value="ULP_PROTEASE DOMAIN-CONTAINING PROTEIN"/>
    <property type="match status" value="1"/>
</dbReference>
<feature type="chain" id="PRO_5035779442" description="C1q domain-containing protein" evidence="2">
    <location>
        <begin position="19"/>
        <end position="1061"/>
    </location>
</feature>
<dbReference type="Gene3D" id="2.60.120.40">
    <property type="match status" value="1"/>
</dbReference>
<dbReference type="PANTHER" id="PTHR46601:SF1">
    <property type="entry name" value="ADF-H DOMAIN-CONTAINING PROTEIN"/>
    <property type="match status" value="1"/>
</dbReference>
<dbReference type="Pfam" id="PF00386">
    <property type="entry name" value="C1q"/>
    <property type="match status" value="1"/>
</dbReference>
<accession>A0A8S3S6F9</accession>
<name>A0A8S3S6F9_MYTED</name>
<feature type="coiled-coil region" evidence="1">
    <location>
        <begin position="37"/>
        <end position="71"/>
    </location>
</feature>
<evidence type="ECO:0000313" key="5">
    <source>
        <dbReference type="Proteomes" id="UP000683360"/>
    </source>
</evidence>
<dbReference type="OrthoDB" id="5983328at2759"/>
<proteinExistence type="predicted"/>
<evidence type="ECO:0000313" key="4">
    <source>
        <dbReference type="EMBL" id="CAG2216679.1"/>
    </source>
</evidence>
<keyword evidence="5" id="KW-1185">Reference proteome</keyword>
<dbReference type="Proteomes" id="UP000683360">
    <property type="component" value="Unassembled WGS sequence"/>
</dbReference>
<organism evidence="4 5">
    <name type="scientific">Mytilus edulis</name>
    <name type="common">Blue mussel</name>
    <dbReference type="NCBI Taxonomy" id="6550"/>
    <lineage>
        <taxon>Eukaryota</taxon>
        <taxon>Metazoa</taxon>
        <taxon>Spiralia</taxon>
        <taxon>Lophotrochozoa</taxon>
        <taxon>Mollusca</taxon>
        <taxon>Bivalvia</taxon>
        <taxon>Autobranchia</taxon>
        <taxon>Pteriomorphia</taxon>
        <taxon>Mytilida</taxon>
        <taxon>Mytiloidea</taxon>
        <taxon>Mytilidae</taxon>
        <taxon>Mytilinae</taxon>
        <taxon>Mytilus</taxon>
    </lineage>
</organism>
<dbReference type="InterPro" id="IPR001073">
    <property type="entry name" value="C1q_dom"/>
</dbReference>